<dbReference type="CDD" id="cd18139">
    <property type="entry name" value="HLD_clamp_RarA"/>
    <property type="match status" value="1"/>
</dbReference>
<dbReference type="FunFam" id="1.20.272.10:FF:000001">
    <property type="entry name" value="Putative AAA family ATPase"/>
    <property type="match status" value="1"/>
</dbReference>
<dbReference type="Pfam" id="PF12002">
    <property type="entry name" value="MgsA_C"/>
    <property type="match status" value="1"/>
</dbReference>
<evidence type="ECO:0000256" key="6">
    <source>
        <dbReference type="ARBA" id="ARBA00022840"/>
    </source>
</evidence>
<organism evidence="8 9">
    <name type="scientific">Thermoflavimicrobium daqui</name>
    <dbReference type="NCBI Taxonomy" id="2137476"/>
    <lineage>
        <taxon>Bacteria</taxon>
        <taxon>Bacillati</taxon>
        <taxon>Bacillota</taxon>
        <taxon>Bacilli</taxon>
        <taxon>Bacillales</taxon>
        <taxon>Thermoactinomycetaceae</taxon>
        <taxon>Thermoflavimicrobium</taxon>
    </lineage>
</organism>
<reference evidence="8 9" key="2">
    <citation type="submission" date="2018-06" db="EMBL/GenBank/DDBJ databases">
        <authorList>
            <person name="Zhirakovskaya E."/>
        </authorList>
    </citation>
    <scope>NUCLEOTIDE SEQUENCE [LARGE SCALE GENOMIC DNA]</scope>
    <source>
        <strain evidence="8 9">FBKL4.011</strain>
    </source>
</reference>
<dbReference type="Proteomes" id="UP000251213">
    <property type="component" value="Unassembled WGS sequence"/>
</dbReference>
<dbReference type="InterPro" id="IPR003593">
    <property type="entry name" value="AAA+_ATPase"/>
</dbReference>
<dbReference type="Pfam" id="PF16193">
    <property type="entry name" value="AAA_assoc_2"/>
    <property type="match status" value="1"/>
</dbReference>
<dbReference type="InterPro" id="IPR027417">
    <property type="entry name" value="P-loop_NTPase"/>
</dbReference>
<dbReference type="EMBL" id="QJKK01000003">
    <property type="protein sequence ID" value="RAL25754.1"/>
    <property type="molecule type" value="Genomic_DNA"/>
</dbReference>
<dbReference type="Gene3D" id="1.10.8.60">
    <property type="match status" value="1"/>
</dbReference>
<dbReference type="InterPro" id="IPR032423">
    <property type="entry name" value="AAA_assoc_2"/>
</dbReference>
<dbReference type="SMART" id="SM00382">
    <property type="entry name" value="AAA"/>
    <property type="match status" value="1"/>
</dbReference>
<evidence type="ECO:0000313" key="8">
    <source>
        <dbReference type="EMBL" id="RAL25754.1"/>
    </source>
</evidence>
<evidence type="ECO:0000256" key="2">
    <source>
        <dbReference type="ARBA" id="ARBA00008959"/>
    </source>
</evidence>
<dbReference type="OrthoDB" id="9778364at2"/>
<evidence type="ECO:0000259" key="7">
    <source>
        <dbReference type="SMART" id="SM00382"/>
    </source>
</evidence>
<dbReference type="InterPro" id="IPR008921">
    <property type="entry name" value="DNA_pol3_clamp-load_cplx_C"/>
</dbReference>
<dbReference type="CDD" id="cd00009">
    <property type="entry name" value="AAA"/>
    <property type="match status" value="1"/>
</dbReference>
<dbReference type="FunFam" id="1.10.8.60:FF:000029">
    <property type="entry name" value="Replication-associated recombination protein A"/>
    <property type="match status" value="1"/>
</dbReference>
<dbReference type="GO" id="GO:0000731">
    <property type="term" value="P:DNA synthesis involved in DNA repair"/>
    <property type="evidence" value="ECO:0007669"/>
    <property type="project" value="TreeGrafter"/>
</dbReference>
<dbReference type="GO" id="GO:0008047">
    <property type="term" value="F:enzyme activator activity"/>
    <property type="evidence" value="ECO:0007669"/>
    <property type="project" value="TreeGrafter"/>
</dbReference>
<dbReference type="Gene3D" id="1.20.272.10">
    <property type="match status" value="1"/>
</dbReference>
<protein>
    <recommendedName>
        <fullName evidence="3">Replication-associated recombination protein A</fullName>
    </recommendedName>
</protein>
<feature type="domain" description="AAA+ ATPase" evidence="7">
    <location>
        <begin position="51"/>
        <end position="168"/>
    </location>
</feature>
<gene>
    <name evidence="8" type="ORF">DL897_06675</name>
</gene>
<dbReference type="FunFam" id="3.40.50.300:FF:000137">
    <property type="entry name" value="Replication-associated recombination protein A"/>
    <property type="match status" value="1"/>
</dbReference>
<dbReference type="Gene3D" id="1.10.3710.10">
    <property type="entry name" value="DNA polymerase III clamp loader subunits, C-terminal domain"/>
    <property type="match status" value="1"/>
</dbReference>
<dbReference type="InterPro" id="IPR021886">
    <property type="entry name" value="MgsA_C"/>
</dbReference>
<evidence type="ECO:0000256" key="3">
    <source>
        <dbReference type="ARBA" id="ARBA00020776"/>
    </source>
</evidence>
<name>A0A364K633_9BACL</name>
<dbReference type="RefSeq" id="WP_113658368.1">
    <property type="nucleotide sequence ID" value="NZ_KZ845665.1"/>
</dbReference>
<dbReference type="GO" id="GO:0005524">
    <property type="term" value="F:ATP binding"/>
    <property type="evidence" value="ECO:0007669"/>
    <property type="project" value="UniProtKB-KW"/>
</dbReference>
<evidence type="ECO:0000313" key="9">
    <source>
        <dbReference type="Proteomes" id="UP000251213"/>
    </source>
</evidence>
<dbReference type="Pfam" id="PF00004">
    <property type="entry name" value="AAA"/>
    <property type="match status" value="1"/>
</dbReference>
<comment type="caution">
    <text evidence="8">The sequence shown here is derived from an EMBL/GenBank/DDBJ whole genome shotgun (WGS) entry which is preliminary data.</text>
</comment>
<dbReference type="Gene3D" id="3.40.50.300">
    <property type="entry name" value="P-loop containing nucleotide triphosphate hydrolases"/>
    <property type="match status" value="1"/>
</dbReference>
<dbReference type="InterPro" id="IPR051314">
    <property type="entry name" value="AAA_ATPase_RarA/MGS1/WRNIP1"/>
</dbReference>
<sequence length="443" mass="49307">MDLFTYASQQEQKKQAPLAARMRPRTLSEVVGQSHIIGPGKLLRRAIEADQLTSLIFYGPPGTGKTTLAQVIANSSKAFFEAVNAVTSGVAELRQIVKNAKERLHMYHQRTVLFIDEIHRFNRAQQDALLPDVEDGTIILIGATTENPSFEVNAALLSRSLLFTLNPLSEEEMKMILERALGDKDRGLGEYQVEMDKEALHHWIQVAGGDIRQALNALELAVLTTTPNPKGVRHITLSIAEESIQKKRVRYDKNGDNHYDIISAFIKSMRGSDPDATLYYLAKMIHAGEDPRFIARRIFIHAAEDVGIADPRALLIASAAAHAVETIGMPEARIPLAEAAVYIATAPKSNAVYQGINDAMDTVMNETLGEVPAHLRDSSFKGAKEQGRGIGYLYPHLYPRGYVKQQYLPAEHLGKTFYHPTSYGYEGKLKEFISWVKQDKDKE</sequence>
<dbReference type="GO" id="GO:0003677">
    <property type="term" value="F:DNA binding"/>
    <property type="evidence" value="ECO:0007669"/>
    <property type="project" value="InterPro"/>
</dbReference>
<comment type="similarity">
    <text evidence="2">Belongs to the AAA ATPase family. RarA/MGS1/WRNIP1 subfamily.</text>
</comment>
<dbReference type="SUPFAM" id="SSF48019">
    <property type="entry name" value="post-AAA+ oligomerization domain-like"/>
    <property type="match status" value="1"/>
</dbReference>
<dbReference type="PANTHER" id="PTHR13779:SF7">
    <property type="entry name" value="ATPASE WRNIP1"/>
    <property type="match status" value="1"/>
</dbReference>
<dbReference type="GO" id="GO:0006261">
    <property type="term" value="P:DNA-templated DNA replication"/>
    <property type="evidence" value="ECO:0007669"/>
    <property type="project" value="TreeGrafter"/>
</dbReference>
<dbReference type="PANTHER" id="PTHR13779">
    <property type="entry name" value="WERNER HELICASE-INTERACTING PROTEIN 1 FAMILY MEMBER"/>
    <property type="match status" value="1"/>
</dbReference>
<evidence type="ECO:0000256" key="5">
    <source>
        <dbReference type="ARBA" id="ARBA00022741"/>
    </source>
</evidence>
<dbReference type="SUPFAM" id="SSF52540">
    <property type="entry name" value="P-loop containing nucleoside triphosphate hydrolases"/>
    <property type="match status" value="1"/>
</dbReference>
<comment type="function">
    <text evidence="1">DNA-dependent ATPase that plays important roles in cellular responses to stalled DNA replication processes.</text>
</comment>
<dbReference type="GO" id="GO:0016887">
    <property type="term" value="F:ATP hydrolysis activity"/>
    <property type="evidence" value="ECO:0007669"/>
    <property type="project" value="InterPro"/>
</dbReference>
<keyword evidence="4" id="KW-0235">DNA replication</keyword>
<reference evidence="8 9" key="1">
    <citation type="submission" date="2018-06" db="EMBL/GenBank/DDBJ databases">
        <title>Thermoflavimicrobium daqus sp. nov., a thermophilic microbe isolated from Moutai-flavour Daqu.</title>
        <authorList>
            <person name="Wang X."/>
            <person name="Zhou H."/>
        </authorList>
    </citation>
    <scope>NUCLEOTIDE SEQUENCE [LARGE SCALE GENOMIC DNA]</scope>
    <source>
        <strain evidence="8 9">FBKL4.011</strain>
    </source>
</reference>
<evidence type="ECO:0000256" key="4">
    <source>
        <dbReference type="ARBA" id="ARBA00022705"/>
    </source>
</evidence>
<evidence type="ECO:0000256" key="1">
    <source>
        <dbReference type="ARBA" id="ARBA00002393"/>
    </source>
</evidence>
<keyword evidence="6" id="KW-0067">ATP-binding</keyword>
<proteinExistence type="inferred from homology"/>
<keyword evidence="9" id="KW-1185">Reference proteome</keyword>
<dbReference type="InterPro" id="IPR003959">
    <property type="entry name" value="ATPase_AAA_core"/>
</dbReference>
<dbReference type="AlphaFoldDB" id="A0A364K633"/>
<dbReference type="GO" id="GO:0017116">
    <property type="term" value="F:single-stranded DNA helicase activity"/>
    <property type="evidence" value="ECO:0007669"/>
    <property type="project" value="TreeGrafter"/>
</dbReference>
<keyword evidence="5" id="KW-0547">Nucleotide-binding</keyword>
<accession>A0A364K633</accession>